<keyword evidence="1" id="KW-1133">Transmembrane helix</keyword>
<keyword evidence="1" id="KW-0472">Membrane</keyword>
<proteinExistence type="predicted"/>
<name>A0A0M0EMV3_KOMEU</name>
<keyword evidence="1" id="KW-0812">Transmembrane</keyword>
<dbReference type="EMBL" id="LHUQ01000001">
    <property type="protein sequence ID" value="KON66271.1"/>
    <property type="molecule type" value="Genomic_DNA"/>
</dbReference>
<evidence type="ECO:0000313" key="2">
    <source>
        <dbReference type="EMBL" id="KON66271.1"/>
    </source>
</evidence>
<accession>A0A0M0EMV3</accession>
<dbReference type="PATRIC" id="fig|33995.3.peg.267"/>
<gene>
    <name evidence="2" type="ORF">KOEU_02440</name>
</gene>
<dbReference type="AlphaFoldDB" id="A0A0M0EMV3"/>
<dbReference type="Proteomes" id="UP000037566">
    <property type="component" value="Unassembled WGS sequence"/>
</dbReference>
<dbReference type="OrthoDB" id="7278347at2"/>
<organism evidence="2 3">
    <name type="scientific">Komagataeibacter europaeus</name>
    <name type="common">Gluconacetobacter europaeus</name>
    <dbReference type="NCBI Taxonomy" id="33995"/>
    <lineage>
        <taxon>Bacteria</taxon>
        <taxon>Pseudomonadati</taxon>
        <taxon>Pseudomonadota</taxon>
        <taxon>Alphaproteobacteria</taxon>
        <taxon>Acetobacterales</taxon>
        <taxon>Acetobacteraceae</taxon>
        <taxon>Komagataeibacter</taxon>
    </lineage>
</organism>
<reference evidence="2" key="1">
    <citation type="submission" date="2015-08" db="EMBL/GenBank/DDBJ databases">
        <title>Draft genome sequence of Komagataeibacter europaeus CECT 8546 a cellulose producer strain from vinegar produced by the traditional method.</title>
        <authorList>
            <person name="Poehlein A."/>
            <person name="Valera M.J."/>
            <person name="Haack F.S."/>
            <person name="Mas A."/>
            <person name="Daniel R."/>
            <person name="Streit W.R."/>
            <person name="Mateo E."/>
        </authorList>
    </citation>
    <scope>NUCLEOTIDE SEQUENCE [LARGE SCALE GENOMIC DNA]</scope>
    <source>
        <strain evidence="2">CECT 8546</strain>
    </source>
</reference>
<evidence type="ECO:0000256" key="1">
    <source>
        <dbReference type="SAM" id="Phobius"/>
    </source>
</evidence>
<comment type="caution">
    <text evidence="2">The sequence shown here is derived from an EMBL/GenBank/DDBJ whole genome shotgun (WGS) entry which is preliminary data.</text>
</comment>
<sequence>MIGLPGVFVVFALITVLLQYFAPRFHGIWDTLLAFYTLFALVAAFIELRVHPKPAPAVPDKSA</sequence>
<evidence type="ECO:0000313" key="3">
    <source>
        <dbReference type="Proteomes" id="UP000037566"/>
    </source>
</evidence>
<keyword evidence="3" id="KW-1185">Reference proteome</keyword>
<feature type="transmembrane region" description="Helical" evidence="1">
    <location>
        <begin position="28"/>
        <end position="46"/>
    </location>
</feature>
<protein>
    <submittedName>
        <fullName evidence="2">Uncharacterized protein</fullName>
    </submittedName>
</protein>
<dbReference type="STRING" id="33995.KOEU_02440"/>
<dbReference type="RefSeq" id="WP_019084571.1">
    <property type="nucleotide sequence ID" value="NZ_LHUQ01000001.1"/>
</dbReference>